<keyword evidence="4" id="KW-1185">Reference proteome</keyword>
<feature type="compositionally biased region" description="Low complexity" evidence="1">
    <location>
        <begin position="32"/>
        <end position="54"/>
    </location>
</feature>
<gene>
    <name evidence="3" type="ORF">FRC98_12100</name>
</gene>
<keyword evidence="2" id="KW-0732">Signal</keyword>
<comment type="caution">
    <text evidence="3">The sequence shown here is derived from an EMBL/GenBank/DDBJ whole genome shotgun (WGS) entry which is preliminary data.</text>
</comment>
<dbReference type="RefSeq" id="WP_146981700.1">
    <property type="nucleotide sequence ID" value="NZ_VOSM01000005.1"/>
</dbReference>
<evidence type="ECO:0000256" key="1">
    <source>
        <dbReference type="SAM" id="MobiDB-lite"/>
    </source>
</evidence>
<sequence length="293" mass="30926">MRALCPTAPIALLTLTLAGALGACQSAPQPTDDAPAEASGEAALSADAEAGAAETDGEAKEPSRILHRAMSAAEAEINACYRQALAQNAEVAGMVQFAWQLDANNSPVGLQTHADTLGDAALSQCVAEALYPHLVEDGARGASSREVILSYSFLREHGAREVQLVLGSGAQAQAQREALPPEAREEGRCNNEHIYDVLYEAYDTINGCYEQALSQKRGLVGAALAQFIIFPDGSTSHIKVASTIDDENTNRCITETLSATTFDAPEGGVCTVNYPIELSLRSHPHFMFTAPAP</sequence>
<evidence type="ECO:0000256" key="2">
    <source>
        <dbReference type="SAM" id="SignalP"/>
    </source>
</evidence>
<evidence type="ECO:0000313" key="3">
    <source>
        <dbReference type="EMBL" id="TXD36572.1"/>
    </source>
</evidence>
<feature type="region of interest" description="Disordered" evidence="1">
    <location>
        <begin position="26"/>
        <end position="63"/>
    </location>
</feature>
<dbReference type="EMBL" id="VOSM01000005">
    <property type="protein sequence ID" value="TXD36572.1"/>
    <property type="molecule type" value="Genomic_DNA"/>
</dbReference>
<feature type="chain" id="PRO_5022982103" evidence="2">
    <location>
        <begin position="24"/>
        <end position="293"/>
    </location>
</feature>
<name>A0A5C6X8E0_9DELT</name>
<feature type="signal peptide" evidence="2">
    <location>
        <begin position="1"/>
        <end position="23"/>
    </location>
</feature>
<protein>
    <submittedName>
        <fullName evidence="3">AgmX/PglI C-terminal domain-containing protein</fullName>
    </submittedName>
</protein>
<reference evidence="3 4" key="1">
    <citation type="submission" date="2019-08" db="EMBL/GenBank/DDBJ databases">
        <title>Bradymonadales sp. TMQ4.</title>
        <authorList>
            <person name="Liang Q."/>
        </authorList>
    </citation>
    <scope>NUCLEOTIDE SEQUENCE [LARGE SCALE GENOMIC DNA]</scope>
    <source>
        <strain evidence="3 4">TMQ4</strain>
    </source>
</reference>
<accession>A0A5C6X8E0</accession>
<dbReference type="OrthoDB" id="5500896at2"/>
<dbReference type="AlphaFoldDB" id="A0A5C6X8E0"/>
<dbReference type="NCBIfam" id="NF033768">
    <property type="entry name" value="myxo_SS_tail"/>
    <property type="match status" value="1"/>
</dbReference>
<dbReference type="Proteomes" id="UP000321412">
    <property type="component" value="Unassembled WGS sequence"/>
</dbReference>
<dbReference type="InterPro" id="IPR049806">
    <property type="entry name" value="MasK-like_C"/>
</dbReference>
<evidence type="ECO:0000313" key="4">
    <source>
        <dbReference type="Proteomes" id="UP000321412"/>
    </source>
</evidence>
<dbReference type="PROSITE" id="PS51257">
    <property type="entry name" value="PROKAR_LIPOPROTEIN"/>
    <property type="match status" value="1"/>
</dbReference>
<proteinExistence type="predicted"/>
<organism evidence="3 4">
    <name type="scientific">Lujinxingia vulgaris</name>
    <dbReference type="NCBI Taxonomy" id="2600176"/>
    <lineage>
        <taxon>Bacteria</taxon>
        <taxon>Deltaproteobacteria</taxon>
        <taxon>Bradymonadales</taxon>
        <taxon>Lujinxingiaceae</taxon>
        <taxon>Lujinxingia</taxon>
    </lineage>
</organism>